<keyword evidence="4" id="KW-1185">Reference proteome</keyword>
<accession>A0A9X1VEE0</accession>
<comment type="caution">
    <text evidence="3">The sequence shown here is derived from an EMBL/GenBank/DDBJ whole genome shotgun (WGS) entry which is preliminary data.</text>
</comment>
<name>A0A9X1VEE0_9BACT</name>
<gene>
    <name evidence="3" type="ORF">MON38_07020</name>
</gene>
<feature type="region of interest" description="Disordered" evidence="1">
    <location>
        <begin position="67"/>
        <end position="92"/>
    </location>
</feature>
<dbReference type="AlphaFoldDB" id="A0A9X1VEE0"/>
<evidence type="ECO:0000313" key="4">
    <source>
        <dbReference type="Proteomes" id="UP001139193"/>
    </source>
</evidence>
<evidence type="ECO:0000313" key="3">
    <source>
        <dbReference type="EMBL" id="MCI1187167.1"/>
    </source>
</evidence>
<dbReference type="PROSITE" id="PS51257">
    <property type="entry name" value="PROKAR_LIPOPROTEIN"/>
    <property type="match status" value="1"/>
</dbReference>
<organism evidence="3 4">
    <name type="scientific">Hymenobacter cyanobacteriorum</name>
    <dbReference type="NCBI Taxonomy" id="2926463"/>
    <lineage>
        <taxon>Bacteria</taxon>
        <taxon>Pseudomonadati</taxon>
        <taxon>Bacteroidota</taxon>
        <taxon>Cytophagia</taxon>
        <taxon>Cytophagales</taxon>
        <taxon>Hymenobacteraceae</taxon>
        <taxon>Hymenobacter</taxon>
    </lineage>
</organism>
<sequence length="92" mass="9937">MKAKALIFVLFLGLFSLSGCVASLGGPDYGYYPPARPYYGYARPYYAPRPVIVVPQRGYYRGGNAYRSDGGYHRGGGYGGGYGGGRGHRGRD</sequence>
<keyword evidence="2" id="KW-0732">Signal</keyword>
<evidence type="ECO:0008006" key="5">
    <source>
        <dbReference type="Google" id="ProtNLM"/>
    </source>
</evidence>
<feature type="compositionally biased region" description="Gly residues" evidence="1">
    <location>
        <begin position="73"/>
        <end position="85"/>
    </location>
</feature>
<proteinExistence type="predicted"/>
<feature type="chain" id="PRO_5040937676" description="Lipoprotein" evidence="2">
    <location>
        <begin position="22"/>
        <end position="92"/>
    </location>
</feature>
<evidence type="ECO:0000256" key="2">
    <source>
        <dbReference type="SAM" id="SignalP"/>
    </source>
</evidence>
<dbReference type="Proteomes" id="UP001139193">
    <property type="component" value="Unassembled WGS sequence"/>
</dbReference>
<reference evidence="3" key="1">
    <citation type="submission" date="2022-03" db="EMBL/GenBank/DDBJ databases">
        <title>Bacterial whole genome sequence for Hymenobacter sp. DH14.</title>
        <authorList>
            <person name="Le V."/>
        </authorList>
    </citation>
    <scope>NUCLEOTIDE SEQUENCE</scope>
    <source>
        <strain evidence="3">DH14</strain>
    </source>
</reference>
<feature type="signal peptide" evidence="2">
    <location>
        <begin position="1"/>
        <end position="21"/>
    </location>
</feature>
<protein>
    <recommendedName>
        <fullName evidence="5">Lipoprotein</fullName>
    </recommendedName>
</protein>
<evidence type="ECO:0000256" key="1">
    <source>
        <dbReference type="SAM" id="MobiDB-lite"/>
    </source>
</evidence>
<dbReference type="RefSeq" id="WP_241935448.1">
    <property type="nucleotide sequence ID" value="NZ_JALBGC010000002.1"/>
</dbReference>
<dbReference type="EMBL" id="JALBGC010000002">
    <property type="protein sequence ID" value="MCI1187167.1"/>
    <property type="molecule type" value="Genomic_DNA"/>
</dbReference>